<evidence type="ECO:0000256" key="4">
    <source>
        <dbReference type="ARBA" id="ARBA00022679"/>
    </source>
</evidence>
<keyword evidence="4" id="KW-0808">Transferase</keyword>
<dbReference type="Pfam" id="PF12141">
    <property type="entry name" value="BMT"/>
    <property type="match status" value="1"/>
</dbReference>
<gene>
    <name evidence="11" type="ORF">Cboi02_000276200</name>
</gene>
<sequence length="324" mass="36619">MRTTNNVDERGMHAIFPFRKPNPKSRQRNLIKFKIQGLKVATELSIEKSWTPFFDTFKVGDSANSDGIIFFIYTFDPLVILKCSLDNGRCQKLQDNIYGSTFSKESKGYIHGGSEMQPIPRNVIKLLNNGDENKLLQMWITFPRTNIKRCGCGKAFYRPSLAVIIKEDGIFRSELMSDSIDFGLNVLSWNGKDSTCDDTGPNVLIPNGISFWDIKLPDISSTNNKDRLPVFNDILGLTISESDSNTKLIFIKNILNYIMNVYNDKSNYKYMLGGYNYDGDVTYRTNKVSTCMIESAIKACRVYGRDHGVNEPAGIDSDPEGLTK</sequence>
<keyword evidence="7" id="KW-1133">Transmembrane helix</keyword>
<comment type="caution">
    <text evidence="11">The sequence shown here is derived from an EMBL/GenBank/DDBJ whole genome shotgun (WGS) entry which is preliminary data.</text>
</comment>
<evidence type="ECO:0000256" key="9">
    <source>
        <dbReference type="ARBA" id="ARBA00023180"/>
    </source>
</evidence>
<name>A0A9W6T093_CANBO</name>
<keyword evidence="5" id="KW-0812">Transmembrane</keyword>
<comment type="subcellular location">
    <subcellularLocation>
        <location evidence="1">Membrane</location>
        <topology evidence="1">Single-pass type II membrane protein</topology>
    </subcellularLocation>
</comment>
<dbReference type="Proteomes" id="UP001165120">
    <property type="component" value="Unassembled WGS sequence"/>
</dbReference>
<keyword evidence="12" id="KW-1185">Reference proteome</keyword>
<comment type="similarity">
    <text evidence="2">Belongs to the BMT family.</text>
</comment>
<evidence type="ECO:0000256" key="1">
    <source>
        <dbReference type="ARBA" id="ARBA00004606"/>
    </source>
</evidence>
<evidence type="ECO:0000256" key="3">
    <source>
        <dbReference type="ARBA" id="ARBA00022676"/>
    </source>
</evidence>
<keyword evidence="10" id="KW-0961">Cell wall biogenesis/degradation</keyword>
<evidence type="ECO:0000256" key="5">
    <source>
        <dbReference type="ARBA" id="ARBA00022692"/>
    </source>
</evidence>
<dbReference type="EMBL" id="BSXN01000865">
    <property type="protein sequence ID" value="GME70220.1"/>
    <property type="molecule type" value="Genomic_DNA"/>
</dbReference>
<keyword evidence="3" id="KW-0328">Glycosyltransferase</keyword>
<evidence type="ECO:0000256" key="6">
    <source>
        <dbReference type="ARBA" id="ARBA00022968"/>
    </source>
</evidence>
<dbReference type="GO" id="GO:0016020">
    <property type="term" value="C:membrane"/>
    <property type="evidence" value="ECO:0007669"/>
    <property type="project" value="UniProtKB-SubCell"/>
</dbReference>
<evidence type="ECO:0000313" key="12">
    <source>
        <dbReference type="Proteomes" id="UP001165120"/>
    </source>
</evidence>
<keyword evidence="6" id="KW-0735">Signal-anchor</keyword>
<reference evidence="11" key="1">
    <citation type="submission" date="2023-04" db="EMBL/GenBank/DDBJ databases">
        <title>Candida boidinii NBRC 10035.</title>
        <authorList>
            <person name="Ichikawa N."/>
            <person name="Sato H."/>
            <person name="Tonouchi N."/>
        </authorList>
    </citation>
    <scope>NUCLEOTIDE SEQUENCE</scope>
    <source>
        <strain evidence="11">NBRC 10035</strain>
    </source>
</reference>
<evidence type="ECO:0000313" key="11">
    <source>
        <dbReference type="EMBL" id="GME70220.1"/>
    </source>
</evidence>
<dbReference type="InterPro" id="IPR021988">
    <property type="entry name" value="BMT1"/>
</dbReference>
<organism evidence="11 12">
    <name type="scientific">Candida boidinii</name>
    <name type="common">Yeast</name>
    <dbReference type="NCBI Taxonomy" id="5477"/>
    <lineage>
        <taxon>Eukaryota</taxon>
        <taxon>Fungi</taxon>
        <taxon>Dikarya</taxon>
        <taxon>Ascomycota</taxon>
        <taxon>Saccharomycotina</taxon>
        <taxon>Pichiomycetes</taxon>
        <taxon>Pichiales</taxon>
        <taxon>Pichiaceae</taxon>
        <taxon>Ogataea</taxon>
        <taxon>Ogataea/Candida clade</taxon>
    </lineage>
</organism>
<keyword evidence="8" id="KW-0472">Membrane</keyword>
<dbReference type="AlphaFoldDB" id="A0A9W6T093"/>
<keyword evidence="9" id="KW-0325">Glycoprotein</keyword>
<accession>A0A9W6T093</accession>
<evidence type="ECO:0000256" key="7">
    <source>
        <dbReference type="ARBA" id="ARBA00022989"/>
    </source>
</evidence>
<evidence type="ECO:0000256" key="8">
    <source>
        <dbReference type="ARBA" id="ARBA00023136"/>
    </source>
</evidence>
<dbReference type="GO" id="GO:0000030">
    <property type="term" value="F:mannosyltransferase activity"/>
    <property type="evidence" value="ECO:0007669"/>
    <property type="project" value="InterPro"/>
</dbReference>
<protein>
    <submittedName>
        <fullName evidence="11">Unnamed protein product</fullName>
    </submittedName>
</protein>
<evidence type="ECO:0000256" key="2">
    <source>
        <dbReference type="ARBA" id="ARBA00009486"/>
    </source>
</evidence>
<evidence type="ECO:0000256" key="10">
    <source>
        <dbReference type="ARBA" id="ARBA00023316"/>
    </source>
</evidence>
<dbReference type="GO" id="GO:0071555">
    <property type="term" value="P:cell wall organization"/>
    <property type="evidence" value="ECO:0007669"/>
    <property type="project" value="UniProtKB-KW"/>
</dbReference>
<proteinExistence type="inferred from homology"/>